<name>A0A7K1SGM2_9BACT</name>
<reference evidence="2 3" key="1">
    <citation type="submission" date="2019-12" db="EMBL/GenBank/DDBJ databases">
        <title>Spirosoma sp. HMF4905 genome sequencing and assembly.</title>
        <authorList>
            <person name="Kang H."/>
            <person name="Cha I."/>
            <person name="Kim H."/>
            <person name="Joh K."/>
        </authorList>
    </citation>
    <scope>NUCLEOTIDE SEQUENCE [LARGE SCALE GENOMIC DNA]</scope>
    <source>
        <strain evidence="2 3">HMF4905</strain>
    </source>
</reference>
<evidence type="ECO:0000259" key="1">
    <source>
        <dbReference type="Pfam" id="PF18962"/>
    </source>
</evidence>
<dbReference type="RefSeq" id="WP_157587571.1">
    <property type="nucleotide sequence ID" value="NZ_WPIN01000008.1"/>
</dbReference>
<protein>
    <submittedName>
        <fullName evidence="2">T9SS type A sorting domain-containing protein</fullName>
    </submittedName>
</protein>
<keyword evidence="3" id="KW-1185">Reference proteome</keyword>
<evidence type="ECO:0000313" key="2">
    <source>
        <dbReference type="EMBL" id="MVM32868.1"/>
    </source>
</evidence>
<dbReference type="EMBL" id="WPIN01000008">
    <property type="protein sequence ID" value="MVM32868.1"/>
    <property type="molecule type" value="Genomic_DNA"/>
</dbReference>
<dbReference type="NCBIfam" id="TIGR04183">
    <property type="entry name" value="Por_Secre_tail"/>
    <property type="match status" value="1"/>
</dbReference>
<dbReference type="Proteomes" id="UP000436006">
    <property type="component" value="Unassembled WGS sequence"/>
</dbReference>
<dbReference type="InterPro" id="IPR026444">
    <property type="entry name" value="Secre_tail"/>
</dbReference>
<feature type="domain" description="Secretion system C-terminal sorting" evidence="1">
    <location>
        <begin position="149"/>
        <end position="225"/>
    </location>
</feature>
<comment type="caution">
    <text evidence="2">The sequence shown here is derived from an EMBL/GenBank/DDBJ whole genome shotgun (WGS) entry which is preliminary data.</text>
</comment>
<gene>
    <name evidence="2" type="ORF">GO755_22705</name>
</gene>
<organism evidence="2 3">
    <name type="scientific">Spirosoma arboris</name>
    <dbReference type="NCBI Taxonomy" id="2682092"/>
    <lineage>
        <taxon>Bacteria</taxon>
        <taxon>Pseudomonadati</taxon>
        <taxon>Bacteroidota</taxon>
        <taxon>Cytophagia</taxon>
        <taxon>Cytophagales</taxon>
        <taxon>Cytophagaceae</taxon>
        <taxon>Spirosoma</taxon>
    </lineage>
</organism>
<dbReference type="Gene3D" id="2.60.40.2550">
    <property type="match status" value="1"/>
</dbReference>
<sequence length="226" mass="22950">LTLTASTTAPSPTYKWSTGATTAALTVTTAGTYSVTMTSGTCKATTAKTVTGSGAAPTVAISGTTVLSCSQPSLTLTASTTAPSPTYKWSTGATTAALSVTTAGTYSVTMTSGTCKATAAKTVTGGCISGRIAATASAEIERMPLSIRVYPNPVHGQLQVEVTSDGAEPVNLHLYDMKGIVLIHTDLAPREGTQQVNIPLNQSPSGHYILVAVSGKEKANAHVIIE</sequence>
<feature type="non-terminal residue" evidence="2">
    <location>
        <position position="1"/>
    </location>
</feature>
<dbReference type="AlphaFoldDB" id="A0A7K1SGM2"/>
<accession>A0A7K1SGM2</accession>
<proteinExistence type="predicted"/>
<evidence type="ECO:0000313" key="3">
    <source>
        <dbReference type="Proteomes" id="UP000436006"/>
    </source>
</evidence>
<dbReference type="Pfam" id="PF18962">
    <property type="entry name" value="Por_Secre_tail"/>
    <property type="match status" value="1"/>
</dbReference>